<sequence length="509" mass="54318">MSTVTQPISPPPPAWRRWVWTSAGVVVVVLALVAAFVLVPAVVSAAKRCADGVRQEPPRGECVGVTDGSFLFDPALATVETLIRDENRSVLASNDAYVSLVVMLPMTLSADDEVTVAWVQHQLEGAVVAQREANRGFWLGNTPKIRVLLANPGSGLQQWRPAVQEIERERTDQRIVAVTGIGLSLNTAVDAIHGLIDAGIPVFGSTLTADDIGSIRGFARVSPTNSEQAQAAAQYLDRQGKQRAVLVEDQEPSDHYPSTLANAFRDQFTELGHTVIGPETYLSRTAGADNLLSQMGAQICGFHPDVIYFAGRAREARVLIQALAGRPCPEQKYTVMTGDDLSLRGVGDDTIKGALGNGVEVLFTGLAHPAAWTAIPQAFDGTVVADFTDRGPDPVHPCDRCFKDLFPTESLDDGVAIIGHDAVAAAAAVVRKALGQNSLTVSAEEVAQFLKLMNNRYAIGGASGKISFDPENGNPKDKPIPILRLLPGQSPKFVELICPSGTTSCMKLD</sequence>
<proteinExistence type="inferred from homology"/>
<accession>A0A7K0D0A3</accession>
<evidence type="ECO:0000313" key="5">
    <source>
        <dbReference type="EMBL" id="MQY18652.1"/>
    </source>
</evidence>
<protein>
    <recommendedName>
        <fullName evidence="4">Leucine-binding protein domain-containing protein</fullName>
    </recommendedName>
</protein>
<reference evidence="5 6" key="1">
    <citation type="submission" date="2019-10" db="EMBL/GenBank/DDBJ databases">
        <title>Nocardia macrotermitis sp. nov. and Nocardia aurantia sp. nov., isolated from the gut of fungus growing-termite Macrotermes natalensis.</title>
        <authorList>
            <person name="Benndorf R."/>
            <person name="Schwitalla J."/>
            <person name="Martin K."/>
            <person name="De Beer W."/>
            <person name="Kaster A.-K."/>
            <person name="Vollmers J."/>
            <person name="Poulsen M."/>
            <person name="Beemelmanns C."/>
        </authorList>
    </citation>
    <scope>NUCLEOTIDE SEQUENCE [LARGE SCALE GENOMIC DNA]</scope>
    <source>
        <strain evidence="5 6">RB20</strain>
    </source>
</reference>
<dbReference type="AlphaFoldDB" id="A0A7K0D0A3"/>
<dbReference type="OrthoDB" id="3440574at2"/>
<organism evidence="5 6">
    <name type="scientific">Nocardia macrotermitis</name>
    <dbReference type="NCBI Taxonomy" id="2585198"/>
    <lineage>
        <taxon>Bacteria</taxon>
        <taxon>Bacillati</taxon>
        <taxon>Actinomycetota</taxon>
        <taxon>Actinomycetes</taxon>
        <taxon>Mycobacteriales</taxon>
        <taxon>Nocardiaceae</taxon>
        <taxon>Nocardia</taxon>
    </lineage>
</organism>
<dbReference type="InterPro" id="IPR028082">
    <property type="entry name" value="Peripla_BP_I"/>
</dbReference>
<gene>
    <name evidence="5" type="ORF">NRB20_17310</name>
</gene>
<keyword evidence="3" id="KW-0472">Membrane</keyword>
<evidence type="ECO:0000256" key="1">
    <source>
        <dbReference type="ARBA" id="ARBA00010062"/>
    </source>
</evidence>
<name>A0A7K0D0A3_9NOCA</name>
<keyword evidence="6" id="KW-1185">Reference proteome</keyword>
<evidence type="ECO:0000256" key="2">
    <source>
        <dbReference type="ARBA" id="ARBA00022729"/>
    </source>
</evidence>
<dbReference type="InterPro" id="IPR028081">
    <property type="entry name" value="Leu-bd"/>
</dbReference>
<dbReference type="SUPFAM" id="SSF53822">
    <property type="entry name" value="Periplasmic binding protein-like I"/>
    <property type="match status" value="1"/>
</dbReference>
<keyword evidence="2" id="KW-0732">Signal</keyword>
<comment type="caution">
    <text evidence="5">The sequence shown here is derived from an EMBL/GenBank/DDBJ whole genome shotgun (WGS) entry which is preliminary data.</text>
</comment>
<comment type="similarity">
    <text evidence="1">Belongs to the leucine-binding protein family.</text>
</comment>
<keyword evidence="3" id="KW-1133">Transmembrane helix</keyword>
<dbReference type="Proteomes" id="UP000438448">
    <property type="component" value="Unassembled WGS sequence"/>
</dbReference>
<dbReference type="RefSeq" id="WP_153409235.1">
    <property type="nucleotide sequence ID" value="NZ_WEGK01000003.1"/>
</dbReference>
<dbReference type="Pfam" id="PF13458">
    <property type="entry name" value="Peripla_BP_6"/>
    <property type="match status" value="1"/>
</dbReference>
<keyword evidence="3" id="KW-0812">Transmembrane</keyword>
<dbReference type="EMBL" id="WEGK01000003">
    <property type="protein sequence ID" value="MQY18652.1"/>
    <property type="molecule type" value="Genomic_DNA"/>
</dbReference>
<evidence type="ECO:0000313" key="6">
    <source>
        <dbReference type="Proteomes" id="UP000438448"/>
    </source>
</evidence>
<dbReference type="Gene3D" id="3.40.50.2300">
    <property type="match status" value="2"/>
</dbReference>
<evidence type="ECO:0000256" key="3">
    <source>
        <dbReference type="SAM" id="Phobius"/>
    </source>
</evidence>
<feature type="transmembrane region" description="Helical" evidence="3">
    <location>
        <begin position="20"/>
        <end position="46"/>
    </location>
</feature>
<evidence type="ECO:0000259" key="4">
    <source>
        <dbReference type="Pfam" id="PF13458"/>
    </source>
</evidence>
<feature type="domain" description="Leucine-binding protein" evidence="4">
    <location>
        <begin position="189"/>
        <end position="475"/>
    </location>
</feature>